<evidence type="ECO:0008006" key="8">
    <source>
        <dbReference type="Google" id="ProtNLM"/>
    </source>
</evidence>
<dbReference type="GO" id="GO:0009277">
    <property type="term" value="C:fungal-type cell wall"/>
    <property type="evidence" value="ECO:0007669"/>
    <property type="project" value="TreeGrafter"/>
</dbReference>
<evidence type="ECO:0000256" key="4">
    <source>
        <dbReference type="SAM" id="MobiDB-lite"/>
    </source>
</evidence>
<reference evidence="6 7" key="1">
    <citation type="journal article" date="2016" name="Genome Biol. Evol.">
        <title>Divergent and convergent evolution of fungal pathogenicity.</title>
        <authorList>
            <person name="Shang Y."/>
            <person name="Xiao G."/>
            <person name="Zheng P."/>
            <person name="Cen K."/>
            <person name="Zhan S."/>
            <person name="Wang C."/>
        </authorList>
    </citation>
    <scope>NUCLEOTIDE SEQUENCE [LARGE SCALE GENOMIC DNA]</scope>
    <source>
        <strain evidence="6 7">ARSEF 7405</strain>
    </source>
</reference>
<dbReference type="InterPro" id="IPR026906">
    <property type="entry name" value="LRR_5"/>
</dbReference>
<dbReference type="GO" id="GO:0031505">
    <property type="term" value="P:fungal-type cell wall organization"/>
    <property type="evidence" value="ECO:0007669"/>
    <property type="project" value="TreeGrafter"/>
</dbReference>
<organism evidence="6 7">
    <name type="scientific">Ascosphaera apis ARSEF 7405</name>
    <dbReference type="NCBI Taxonomy" id="392613"/>
    <lineage>
        <taxon>Eukaryota</taxon>
        <taxon>Fungi</taxon>
        <taxon>Dikarya</taxon>
        <taxon>Ascomycota</taxon>
        <taxon>Pezizomycotina</taxon>
        <taxon>Eurotiomycetes</taxon>
        <taxon>Eurotiomycetidae</taxon>
        <taxon>Onygenales</taxon>
        <taxon>Ascosphaeraceae</taxon>
        <taxon>Ascosphaera</taxon>
    </lineage>
</organism>
<evidence type="ECO:0000256" key="1">
    <source>
        <dbReference type="ARBA" id="ARBA00004196"/>
    </source>
</evidence>
<comment type="caution">
    <text evidence="6">The sequence shown here is derived from an EMBL/GenBank/DDBJ whole genome shotgun (WGS) entry which is preliminary data.</text>
</comment>
<dbReference type="PANTHER" id="PTHR31018:SF3">
    <property type="entry name" value="RECEPTOR PROTEIN-TYROSINE KINASE"/>
    <property type="match status" value="1"/>
</dbReference>
<feature type="signal peptide" evidence="5">
    <location>
        <begin position="1"/>
        <end position="19"/>
    </location>
</feature>
<accession>A0A167V3C4</accession>
<sequence>MAFKQLFISALAASSLALAKDDSKCKDVTIKSQGDVSDLSSCSTIKGDLTIDKSVAGELNLEGVKKIEGSLKAEGATNITSFTANDLKEIGDSFTLTSLTQMTNLELGNLEKVGSIDFEALPALQMLGFHKGVKSAGKLLITNTGLTSLEGISLETVGSIDVNNNNKLAEINVNEIKNITGLASFSANNKRLEIIFPNLKSAQNMTFRNLSKVELPSLKKTDGLLGFYSNSFTSLSAPNLTSTGDLVFTSNPNLMNMSLPKLTKVDGVYQVANNTHLRSVTGVSALESVNAIDFAGNFSKVDLPKLKEVSGDFNLQATNDVGCDKLSKDIKENVEGQFTCKEKIADPKTSKGSDSGSASKTSSGSSPTETNGAVAVANAASLGLVAAIVGAMVL</sequence>
<evidence type="ECO:0000256" key="3">
    <source>
        <dbReference type="ARBA" id="ARBA00023180"/>
    </source>
</evidence>
<evidence type="ECO:0000313" key="6">
    <source>
        <dbReference type="EMBL" id="KZZ86986.1"/>
    </source>
</evidence>
<dbReference type="InterPro" id="IPR032675">
    <property type="entry name" value="LRR_dom_sf"/>
</dbReference>
<dbReference type="GO" id="GO:0005886">
    <property type="term" value="C:plasma membrane"/>
    <property type="evidence" value="ECO:0007669"/>
    <property type="project" value="TreeGrafter"/>
</dbReference>
<dbReference type="OrthoDB" id="536881at2759"/>
<proteinExistence type="predicted"/>
<dbReference type="GO" id="GO:0009986">
    <property type="term" value="C:cell surface"/>
    <property type="evidence" value="ECO:0007669"/>
    <property type="project" value="TreeGrafter"/>
</dbReference>
<evidence type="ECO:0000313" key="7">
    <source>
        <dbReference type="Proteomes" id="UP000242877"/>
    </source>
</evidence>
<keyword evidence="2 5" id="KW-0732">Signal</keyword>
<dbReference type="InterPro" id="IPR051648">
    <property type="entry name" value="CWI-Assembly_Regulator"/>
</dbReference>
<dbReference type="Proteomes" id="UP000242877">
    <property type="component" value="Unassembled WGS sequence"/>
</dbReference>
<evidence type="ECO:0000256" key="5">
    <source>
        <dbReference type="SAM" id="SignalP"/>
    </source>
</evidence>
<dbReference type="Gene3D" id="3.80.10.10">
    <property type="entry name" value="Ribonuclease Inhibitor"/>
    <property type="match status" value="1"/>
</dbReference>
<dbReference type="PANTHER" id="PTHR31018">
    <property type="entry name" value="SPORULATION-SPECIFIC PROTEIN-RELATED"/>
    <property type="match status" value="1"/>
</dbReference>
<comment type="subcellular location">
    <subcellularLocation>
        <location evidence="1">Cell envelope</location>
    </subcellularLocation>
</comment>
<keyword evidence="3" id="KW-0325">Glycoprotein</keyword>
<dbReference type="Pfam" id="PF13306">
    <property type="entry name" value="LRR_5"/>
    <property type="match status" value="1"/>
</dbReference>
<dbReference type="SUPFAM" id="SSF52058">
    <property type="entry name" value="L domain-like"/>
    <property type="match status" value="2"/>
</dbReference>
<evidence type="ECO:0000256" key="2">
    <source>
        <dbReference type="ARBA" id="ARBA00022729"/>
    </source>
</evidence>
<gene>
    <name evidence="6" type="ORF">AAP_06021</name>
</gene>
<dbReference type="EMBL" id="AZGZ01000041">
    <property type="protein sequence ID" value="KZZ86986.1"/>
    <property type="molecule type" value="Genomic_DNA"/>
</dbReference>
<feature type="region of interest" description="Disordered" evidence="4">
    <location>
        <begin position="345"/>
        <end position="370"/>
    </location>
</feature>
<feature type="compositionally biased region" description="Low complexity" evidence="4">
    <location>
        <begin position="352"/>
        <end position="368"/>
    </location>
</feature>
<feature type="chain" id="PRO_5007893262" description="GPI-anchored cell wall organization protein Ecm33" evidence="5">
    <location>
        <begin position="20"/>
        <end position="394"/>
    </location>
</feature>
<keyword evidence="7" id="KW-1185">Reference proteome</keyword>
<dbReference type="VEuPathDB" id="FungiDB:AAP_06021"/>
<dbReference type="AlphaFoldDB" id="A0A167V3C4"/>
<protein>
    <recommendedName>
        <fullName evidence="8">GPI-anchored cell wall organization protein Ecm33</fullName>
    </recommendedName>
</protein>
<name>A0A167V3C4_9EURO</name>